<evidence type="ECO:0000256" key="1">
    <source>
        <dbReference type="ARBA" id="ARBA00010211"/>
    </source>
</evidence>
<protein>
    <recommendedName>
        <fullName evidence="3">Fumarylacetoacetase-like C-terminal domain-containing protein</fullName>
    </recommendedName>
</protein>
<gene>
    <name evidence="4" type="ORF">WICMUC_005457</name>
</gene>
<dbReference type="PANTHER" id="PTHR11820:SF112">
    <property type="entry name" value="FUMARYLACETOACETATE HYDROLASE FAMILY PROTEIN (AFU_ORTHOLOGUE AFUA_1G02370)-RELATED"/>
    <property type="match status" value="1"/>
</dbReference>
<dbReference type="OrthoDB" id="3978420at2759"/>
<sequence length="283" mass="31579">MSFKRLVRFISEDKQIYFGDAILPTNSSDARSSTEAYKITGDIFSNYSITSEKLPIKKLLSPLDSNRVGTVRMIGMNYRKHAEEINLPIPKWPCLFYKPSTALHHPNDDVIVPKIAQIDGAKIDYEAELVVVIGKQAKDVSEGNALDYVLGYTTGNDLSQRTWQVERGSTQFSLGKMFDTWAPIGPAIVSPSLIPDPNNLHISSKVNDEIRQDSNTLDAIFSVRELISFLSQGTTLQPGDLIFTGTPQGVGNGFKPPKWVKNKDIIEIEVENIGTIKNRFQFD</sequence>
<comment type="caution">
    <text evidence="4">The sequence shown here is derived from an EMBL/GenBank/DDBJ whole genome shotgun (WGS) entry which is preliminary data.</text>
</comment>
<organism evidence="4 5">
    <name type="scientific">Wickerhamomyces mucosus</name>
    <dbReference type="NCBI Taxonomy" id="1378264"/>
    <lineage>
        <taxon>Eukaryota</taxon>
        <taxon>Fungi</taxon>
        <taxon>Dikarya</taxon>
        <taxon>Ascomycota</taxon>
        <taxon>Saccharomycotina</taxon>
        <taxon>Saccharomycetes</taxon>
        <taxon>Phaffomycetales</taxon>
        <taxon>Wickerhamomycetaceae</taxon>
        <taxon>Wickerhamomyces</taxon>
    </lineage>
</organism>
<dbReference type="EMBL" id="JAEUBF010001392">
    <property type="protein sequence ID" value="KAH3667110.1"/>
    <property type="molecule type" value="Genomic_DNA"/>
</dbReference>
<dbReference type="GO" id="GO:0046872">
    <property type="term" value="F:metal ion binding"/>
    <property type="evidence" value="ECO:0007669"/>
    <property type="project" value="UniProtKB-KW"/>
</dbReference>
<dbReference type="Proteomes" id="UP000769528">
    <property type="component" value="Unassembled WGS sequence"/>
</dbReference>
<accession>A0A9P8P8E7</accession>
<dbReference type="InterPro" id="IPR011234">
    <property type="entry name" value="Fumarylacetoacetase-like_C"/>
</dbReference>
<dbReference type="SUPFAM" id="SSF56529">
    <property type="entry name" value="FAH"/>
    <property type="match status" value="1"/>
</dbReference>
<dbReference type="Pfam" id="PF01557">
    <property type="entry name" value="FAA_hydrolase"/>
    <property type="match status" value="1"/>
</dbReference>
<reference evidence="4" key="2">
    <citation type="submission" date="2021-01" db="EMBL/GenBank/DDBJ databases">
        <authorList>
            <person name="Schikora-Tamarit M.A."/>
        </authorList>
    </citation>
    <scope>NUCLEOTIDE SEQUENCE</scope>
    <source>
        <strain evidence="4">CBS6341</strain>
    </source>
</reference>
<feature type="domain" description="Fumarylacetoacetase-like C-terminal" evidence="3">
    <location>
        <begin position="71"/>
        <end position="280"/>
    </location>
</feature>
<evidence type="ECO:0000256" key="2">
    <source>
        <dbReference type="ARBA" id="ARBA00022723"/>
    </source>
</evidence>
<evidence type="ECO:0000259" key="3">
    <source>
        <dbReference type="Pfam" id="PF01557"/>
    </source>
</evidence>
<dbReference type="Gene3D" id="3.90.850.10">
    <property type="entry name" value="Fumarylacetoacetase-like, C-terminal domain"/>
    <property type="match status" value="1"/>
</dbReference>
<reference evidence="4" key="1">
    <citation type="journal article" date="2021" name="Open Biol.">
        <title>Shared evolutionary footprints suggest mitochondrial oxidative damage underlies multiple complex I losses in fungi.</title>
        <authorList>
            <person name="Schikora-Tamarit M.A."/>
            <person name="Marcet-Houben M."/>
            <person name="Nosek J."/>
            <person name="Gabaldon T."/>
        </authorList>
    </citation>
    <scope>NUCLEOTIDE SEQUENCE</scope>
    <source>
        <strain evidence="4">CBS6341</strain>
    </source>
</reference>
<dbReference type="InterPro" id="IPR036663">
    <property type="entry name" value="Fumarylacetoacetase_C_sf"/>
</dbReference>
<dbReference type="FunFam" id="3.90.850.10:FF:000002">
    <property type="entry name" value="2-hydroxyhepta-2,4-diene-1,7-dioate isomerase"/>
    <property type="match status" value="1"/>
</dbReference>
<evidence type="ECO:0000313" key="5">
    <source>
        <dbReference type="Proteomes" id="UP000769528"/>
    </source>
</evidence>
<dbReference type="GO" id="GO:0050163">
    <property type="term" value="F:oxaloacetate tautomerase activity"/>
    <property type="evidence" value="ECO:0007669"/>
    <property type="project" value="UniProtKB-ARBA"/>
</dbReference>
<proteinExistence type="inferred from homology"/>
<keyword evidence="2" id="KW-0479">Metal-binding</keyword>
<keyword evidence="5" id="KW-1185">Reference proteome</keyword>
<dbReference type="PANTHER" id="PTHR11820">
    <property type="entry name" value="ACYLPYRUVASE"/>
    <property type="match status" value="1"/>
</dbReference>
<name>A0A9P8P8E7_9ASCO</name>
<dbReference type="GO" id="GO:0006107">
    <property type="term" value="P:oxaloacetate metabolic process"/>
    <property type="evidence" value="ECO:0007669"/>
    <property type="project" value="UniProtKB-ARBA"/>
</dbReference>
<comment type="similarity">
    <text evidence="1">Belongs to the FAH family.</text>
</comment>
<dbReference type="AlphaFoldDB" id="A0A9P8P8E7"/>
<evidence type="ECO:0000313" key="4">
    <source>
        <dbReference type="EMBL" id="KAH3667110.1"/>
    </source>
</evidence>